<proteinExistence type="predicted"/>
<dbReference type="AlphaFoldDB" id="A0A0P7G8H3"/>
<feature type="region of interest" description="Disordered" evidence="1">
    <location>
        <begin position="1"/>
        <end position="25"/>
    </location>
</feature>
<feature type="region of interest" description="Disordered" evidence="1">
    <location>
        <begin position="95"/>
        <end position="180"/>
    </location>
</feature>
<dbReference type="EMBL" id="LGUC01000001">
    <property type="protein sequence ID" value="KPN29577.1"/>
    <property type="molecule type" value="Genomic_DNA"/>
</dbReference>
<accession>A0A0P7G8H3</accession>
<protein>
    <recommendedName>
        <fullName evidence="4">Cytochrome P450</fullName>
    </recommendedName>
</protein>
<evidence type="ECO:0000313" key="3">
    <source>
        <dbReference type="Proteomes" id="UP000050535"/>
    </source>
</evidence>
<evidence type="ECO:0008006" key="4">
    <source>
        <dbReference type="Google" id="ProtNLM"/>
    </source>
</evidence>
<feature type="compositionally biased region" description="Low complexity" evidence="1">
    <location>
        <begin position="1"/>
        <end position="18"/>
    </location>
</feature>
<comment type="caution">
    <text evidence="2">The sequence shown here is derived from an EMBL/GenBank/DDBJ whole genome shotgun (WGS) entry which is preliminary data.</text>
</comment>
<dbReference type="PATRIC" id="fig|699431.3.peg.311"/>
<dbReference type="GO" id="GO:0020037">
    <property type="term" value="F:heme binding"/>
    <property type="evidence" value="ECO:0007669"/>
    <property type="project" value="InterPro"/>
</dbReference>
<dbReference type="InterPro" id="IPR036396">
    <property type="entry name" value="Cyt_P450_sf"/>
</dbReference>
<evidence type="ECO:0000256" key="1">
    <source>
        <dbReference type="SAM" id="MobiDB-lite"/>
    </source>
</evidence>
<dbReference type="GO" id="GO:0016705">
    <property type="term" value="F:oxidoreductase activity, acting on paired donors, with incorporation or reduction of molecular oxygen"/>
    <property type="evidence" value="ECO:0007669"/>
    <property type="project" value="InterPro"/>
</dbReference>
<dbReference type="GO" id="GO:0005506">
    <property type="term" value="F:iron ion binding"/>
    <property type="evidence" value="ECO:0007669"/>
    <property type="project" value="InterPro"/>
</dbReference>
<dbReference type="STRING" id="699431.SY89_00291"/>
<dbReference type="GO" id="GO:0004497">
    <property type="term" value="F:monooxygenase activity"/>
    <property type="evidence" value="ECO:0007669"/>
    <property type="project" value="InterPro"/>
</dbReference>
<evidence type="ECO:0000313" key="2">
    <source>
        <dbReference type="EMBL" id="KPN29577.1"/>
    </source>
</evidence>
<dbReference type="Proteomes" id="UP000050535">
    <property type="component" value="Unassembled WGS sequence"/>
</dbReference>
<dbReference type="RefSeq" id="WP_054582844.1">
    <property type="nucleotide sequence ID" value="NZ_LGUC01000001.1"/>
</dbReference>
<name>A0A0P7G8H3_9EURY</name>
<reference evidence="3" key="1">
    <citation type="submission" date="2013-11" db="EMBL/GenBank/DDBJ databases">
        <authorList>
            <person name="Hoang H.T."/>
            <person name="Killian M.L."/>
            <person name="Madson D.M."/>
            <person name="Arruda P.H.E."/>
            <person name="Sun D."/>
            <person name="Schwartz K.J."/>
            <person name="Yoon K."/>
        </authorList>
    </citation>
    <scope>NUCLEOTIDE SEQUENCE [LARGE SCALE GENOMIC DNA]</scope>
    <source>
        <strain evidence="3">CDK2</strain>
    </source>
</reference>
<gene>
    <name evidence="2" type="ORF">SY89_00291</name>
</gene>
<dbReference type="SUPFAM" id="SSF48264">
    <property type="entry name" value="Cytochrome P450"/>
    <property type="match status" value="1"/>
</dbReference>
<sequence>MSESPDATTRVDATTAPAPDAPPLVGHALPYARDPLGFVERAVADHGPIVSLNLPRREGLLLADPDAIGRVLVGSADNYRKGEFQRRELAGLLGDGLLISEGRRGSPRGGRFSPRSIPGASPTTRRRSSTAPTTGSGSGTPARRSTCSRRPPRSPSACSARHCSTPTSGTRPKFVTRLGR</sequence>
<feature type="compositionally biased region" description="Low complexity" evidence="1">
    <location>
        <begin position="109"/>
        <end position="145"/>
    </location>
</feature>
<organism evidence="2 3">
    <name type="scientific">Halolamina pelagica</name>
    <dbReference type="NCBI Taxonomy" id="699431"/>
    <lineage>
        <taxon>Archaea</taxon>
        <taxon>Methanobacteriati</taxon>
        <taxon>Methanobacteriota</taxon>
        <taxon>Stenosarchaea group</taxon>
        <taxon>Halobacteria</taxon>
        <taxon>Halobacteriales</taxon>
        <taxon>Haloferacaceae</taxon>
    </lineage>
</organism>
<keyword evidence="3" id="KW-1185">Reference proteome</keyword>
<dbReference type="Gene3D" id="1.10.630.10">
    <property type="entry name" value="Cytochrome P450"/>
    <property type="match status" value="1"/>
</dbReference>